<dbReference type="SUPFAM" id="SSF103473">
    <property type="entry name" value="MFS general substrate transporter"/>
    <property type="match status" value="1"/>
</dbReference>
<proteinExistence type="predicted"/>
<dbReference type="InterPro" id="IPR011701">
    <property type="entry name" value="MFS"/>
</dbReference>
<dbReference type="PROSITE" id="PS50850">
    <property type="entry name" value="MFS"/>
    <property type="match status" value="1"/>
</dbReference>
<protein>
    <submittedName>
        <fullName evidence="9">MFS domain-containing protein</fullName>
    </submittedName>
</protein>
<evidence type="ECO:0000256" key="1">
    <source>
        <dbReference type="ARBA" id="ARBA00004127"/>
    </source>
</evidence>
<dbReference type="Pfam" id="PF07690">
    <property type="entry name" value="MFS_1"/>
    <property type="match status" value="1"/>
</dbReference>
<evidence type="ECO:0000256" key="5">
    <source>
        <dbReference type="ARBA" id="ARBA00023136"/>
    </source>
</evidence>
<feature type="transmembrane region" description="Helical" evidence="6">
    <location>
        <begin position="52"/>
        <end position="74"/>
    </location>
</feature>
<evidence type="ECO:0000259" key="7">
    <source>
        <dbReference type="PROSITE" id="PS50850"/>
    </source>
</evidence>
<dbReference type="GO" id="GO:0012505">
    <property type="term" value="C:endomembrane system"/>
    <property type="evidence" value="ECO:0007669"/>
    <property type="project" value="UniProtKB-SubCell"/>
</dbReference>
<feature type="transmembrane region" description="Helical" evidence="6">
    <location>
        <begin position="111"/>
        <end position="134"/>
    </location>
</feature>
<feature type="transmembrane region" description="Helical" evidence="6">
    <location>
        <begin position="251"/>
        <end position="273"/>
    </location>
</feature>
<dbReference type="PANTHER" id="PTHR23510:SF3">
    <property type="entry name" value="MAJOR FACILITATOR SUPERFAMILY DOMAIN-CONTAINING PROTEIN 8"/>
    <property type="match status" value="1"/>
</dbReference>
<dbReference type="GO" id="GO:0005765">
    <property type="term" value="C:lysosomal membrane"/>
    <property type="evidence" value="ECO:0007669"/>
    <property type="project" value="TreeGrafter"/>
</dbReference>
<keyword evidence="8" id="KW-1185">Reference proteome</keyword>
<feature type="transmembrane region" description="Helical" evidence="6">
    <location>
        <begin position="457"/>
        <end position="478"/>
    </location>
</feature>
<feature type="transmembrane region" description="Helical" evidence="6">
    <location>
        <begin position="12"/>
        <end position="32"/>
    </location>
</feature>
<dbReference type="InterPro" id="IPR020846">
    <property type="entry name" value="MFS_dom"/>
</dbReference>
<feature type="transmembrane region" description="Helical" evidence="6">
    <location>
        <begin position="293"/>
        <end position="317"/>
    </location>
</feature>
<feature type="transmembrane region" description="Helical" evidence="6">
    <location>
        <begin position="189"/>
        <end position="210"/>
    </location>
</feature>
<dbReference type="Proteomes" id="UP000038045">
    <property type="component" value="Unplaced"/>
</dbReference>
<dbReference type="InterPro" id="IPR051068">
    <property type="entry name" value="MFS_Domain-Containing_Protein"/>
</dbReference>
<feature type="domain" description="Major facilitator superfamily (MFS) profile" evidence="7">
    <location>
        <begin position="15"/>
        <end position="481"/>
    </location>
</feature>
<keyword evidence="2" id="KW-0813">Transport</keyword>
<keyword evidence="5 6" id="KW-0472">Membrane</keyword>
<evidence type="ECO:0000256" key="3">
    <source>
        <dbReference type="ARBA" id="ARBA00022692"/>
    </source>
</evidence>
<dbReference type="Gene3D" id="1.20.1250.20">
    <property type="entry name" value="MFS general substrate transporter like domains"/>
    <property type="match status" value="1"/>
</dbReference>
<keyword evidence="4 6" id="KW-1133">Transmembrane helix</keyword>
<dbReference type="WBParaSite" id="PTRK_0001159300.1">
    <property type="protein sequence ID" value="PTRK_0001159300.1"/>
    <property type="gene ID" value="PTRK_0001159300"/>
</dbReference>
<dbReference type="AlphaFoldDB" id="A0A0N4ZSW1"/>
<dbReference type="InterPro" id="IPR036259">
    <property type="entry name" value="MFS_trans_sf"/>
</dbReference>
<reference evidence="9" key="1">
    <citation type="submission" date="2017-02" db="UniProtKB">
        <authorList>
            <consortium name="WormBaseParasite"/>
        </authorList>
    </citation>
    <scope>IDENTIFICATION</scope>
</reference>
<organism evidence="8 9">
    <name type="scientific">Parastrongyloides trichosuri</name>
    <name type="common">Possum-specific nematode worm</name>
    <dbReference type="NCBI Taxonomy" id="131310"/>
    <lineage>
        <taxon>Eukaryota</taxon>
        <taxon>Metazoa</taxon>
        <taxon>Ecdysozoa</taxon>
        <taxon>Nematoda</taxon>
        <taxon>Chromadorea</taxon>
        <taxon>Rhabditida</taxon>
        <taxon>Tylenchina</taxon>
        <taxon>Panagrolaimomorpha</taxon>
        <taxon>Strongyloidoidea</taxon>
        <taxon>Strongyloididae</taxon>
        <taxon>Parastrongyloides</taxon>
    </lineage>
</organism>
<accession>A0A0N4ZSW1</accession>
<evidence type="ECO:0000256" key="4">
    <source>
        <dbReference type="ARBA" id="ARBA00022989"/>
    </source>
</evidence>
<comment type="subcellular location">
    <subcellularLocation>
        <location evidence="1">Endomembrane system</location>
        <topology evidence="1">Multi-pass membrane protein</topology>
    </subcellularLocation>
</comment>
<evidence type="ECO:0000256" key="2">
    <source>
        <dbReference type="ARBA" id="ARBA00022448"/>
    </source>
</evidence>
<feature type="transmembrane region" description="Helical" evidence="6">
    <location>
        <begin position="391"/>
        <end position="410"/>
    </location>
</feature>
<feature type="transmembrane region" description="Helical" evidence="6">
    <location>
        <begin position="329"/>
        <end position="349"/>
    </location>
</feature>
<keyword evidence="3 6" id="KW-0812">Transmembrane</keyword>
<evidence type="ECO:0000313" key="8">
    <source>
        <dbReference type="Proteomes" id="UP000038045"/>
    </source>
</evidence>
<evidence type="ECO:0000313" key="9">
    <source>
        <dbReference type="WBParaSite" id="PTRK_0001159300.1"/>
    </source>
</evidence>
<dbReference type="PANTHER" id="PTHR23510">
    <property type="entry name" value="INNER MEMBRANE TRANSPORT PROTEIN YAJR"/>
    <property type="match status" value="1"/>
</dbReference>
<dbReference type="GO" id="GO:0022857">
    <property type="term" value="F:transmembrane transporter activity"/>
    <property type="evidence" value="ECO:0007669"/>
    <property type="project" value="InterPro"/>
</dbReference>
<sequence length="491" mass="55250">MNQIDINNFTTNWKSIYLVTVIIFLGALQQGILVNTEWPYLQQMDTKGNETFFAFMTSVQSVSGIVSAALAGLITNMFCQVKYTVIFGKCLSLISTILFISIEFVPSNKRYMFLAISIVNGLALGCVSMLRIHVITSSNEKDRSKAFSFITIAIPIGMTIGPFLQSLLLNLGYPGITLFNELHLNLYTAPAYIGLLNLSVALSLLIFFFNEGNRLKELDKIKTNELNQEHIKLKDTNEKEILEFKEDKLSVNYISIALCLFIRLIVGISMVVLRIITPPYTQLIFNLSNENFVYINSIVGTISGALGIAVNLSYIFFNFGKYLSERKAIIIALTFKLSFFIITYPYPFIQNRIQYIPKENNISLIVGDDTSIIGCESGFKWCETTPAINFWLYYTTTIITIGVSLPLMMLNIDVLYSKVLGTLKQGVMQALFMTSGEIINIVGPILISNIYVASGPIYIWICMILLILSSIVIFLMNYKKMVPLLYVKDSK</sequence>
<name>A0A0N4ZSW1_PARTI</name>
<feature type="transmembrane region" description="Helical" evidence="6">
    <location>
        <begin position="146"/>
        <end position="169"/>
    </location>
</feature>
<feature type="transmembrane region" description="Helical" evidence="6">
    <location>
        <begin position="430"/>
        <end position="451"/>
    </location>
</feature>
<evidence type="ECO:0000256" key="6">
    <source>
        <dbReference type="SAM" id="Phobius"/>
    </source>
</evidence>
<feature type="transmembrane region" description="Helical" evidence="6">
    <location>
        <begin position="86"/>
        <end position="105"/>
    </location>
</feature>
<dbReference type="STRING" id="131310.A0A0N4ZSW1"/>